<dbReference type="GO" id="GO:0017053">
    <property type="term" value="C:transcription repressor complex"/>
    <property type="evidence" value="ECO:0007669"/>
    <property type="project" value="InterPro"/>
</dbReference>
<dbReference type="PANTHER" id="PTHR21689">
    <property type="entry name" value="LIN-9"/>
    <property type="match status" value="1"/>
</dbReference>
<reference evidence="5 6" key="1">
    <citation type="submission" date="2014-06" db="EMBL/GenBank/DDBJ databases">
        <authorList>
            <person name="Swart Estienne"/>
        </authorList>
    </citation>
    <scope>NUCLEOTIDE SEQUENCE [LARGE SCALE GENOMIC DNA]</scope>
    <source>
        <strain evidence="5 6">130c</strain>
    </source>
</reference>
<sequence length="900" mass="104938">MADTHPLMFTGQGAFQPRRSNDYDRGDQAQIENTHALKNDLGPRWSSEEIQLFFETFKRSGKDWQNILNEFHMQGFTHRTRDQIKSLYSKHKTYLKLPSASAKDLTAIMTDYYKSLNLEKQRQMQQKQNMKQAQEQIGLVKEDFICNENIKQVKLPRRSSGIAVRPGYSSSSESQDIEENKSSEPENYQDNIPSRQQSYQNFIPIGRNPNQGGGVFRPQISHRNERFPNQAPEMYDHEMGSNQYDNYDDNGSQINTPSRMKKKTIYPTGLPQRRLFSQNASPMRGHQFGQQQIGTGIRIGNGGQLKGQNQFGNHKDYDNYQATKLNTKQKRQIKANKSICRRGVQEMNPYIMVQDDQDTGAQLSKNIPNPPSSIEYSKLVTRWMRCEYFYSWIDRPYYLSNDFKQLLTKAELENTKLNQLEWSLVRRALASSRGIKPRRFSDRFIQDEKLKIQNYRDIFREIIKSMQLKTFVPDQNGDLSMLLFDKKPQFEEERVKEVLQIIKVYQIAPLVVGQRVLALHPKVNELRTASLLTTDVQSYHAQFDRPELKVIIITDQQLIPISENVIHRVRDNNQGQIVSQSSLSNPFQPPNIQMDDEDGNFIPFEHTQFSKDNIKAMALLIILFERKNRLINEIRALNDQYLRLPSYTEDFRQKYAWTAIQLQATNSIIEPVLTMFRYRQIKPEFLSLYEDQMNEQDEKMTNEGTEEFVSGQVFKQAQTLYDADYIEVKKNFNPNCQDFDNQIYEGLDNKEEEDVEMKIEDESITEQNPRAESINYERTPQIALQTQEMYSTLKSLQNYYKIITPSLVINQQQENANDQSNDQYKSQSNYKINLDSVVLEEILVNCKKGNEEQINGNIASILENLIPGDQKSIEILNKIDVAIANFQQKLHEKAQDILLQ</sequence>
<feature type="region of interest" description="Disordered" evidence="3">
    <location>
        <begin position="157"/>
        <end position="192"/>
    </location>
</feature>
<comment type="subcellular location">
    <subcellularLocation>
        <location evidence="1">Nucleus</location>
    </subcellularLocation>
</comment>
<dbReference type="SMART" id="SM01135">
    <property type="entry name" value="DIRP"/>
    <property type="match status" value="1"/>
</dbReference>
<dbReference type="EMBL" id="CCKQ01014713">
    <property type="protein sequence ID" value="CDW86505.1"/>
    <property type="molecule type" value="Genomic_DNA"/>
</dbReference>
<evidence type="ECO:0000313" key="6">
    <source>
        <dbReference type="Proteomes" id="UP000039865"/>
    </source>
</evidence>
<evidence type="ECO:0000259" key="4">
    <source>
        <dbReference type="SMART" id="SM01135"/>
    </source>
</evidence>
<evidence type="ECO:0000256" key="2">
    <source>
        <dbReference type="ARBA" id="ARBA00023242"/>
    </source>
</evidence>
<gene>
    <name evidence="5" type="primary">Contig8435.g8993</name>
    <name evidence="5" type="ORF">STYLEM_15600</name>
</gene>
<proteinExistence type="predicted"/>
<keyword evidence="2" id="KW-0539">Nucleus</keyword>
<protein>
    <submittedName>
        <fullName evidence="5">Protein always early 2-like</fullName>
    </submittedName>
</protein>
<dbReference type="Gene3D" id="1.10.10.60">
    <property type="entry name" value="Homeodomain-like"/>
    <property type="match status" value="1"/>
</dbReference>
<dbReference type="Pfam" id="PF06584">
    <property type="entry name" value="DIRP"/>
    <property type="match status" value="1"/>
</dbReference>
<dbReference type="InParanoid" id="A0A078AVR6"/>
<dbReference type="PANTHER" id="PTHR21689:SF2">
    <property type="entry name" value="PROTEIN LIN-9 HOMOLOG"/>
    <property type="match status" value="1"/>
</dbReference>
<dbReference type="GO" id="GO:0005654">
    <property type="term" value="C:nucleoplasm"/>
    <property type="evidence" value="ECO:0007669"/>
    <property type="project" value="TreeGrafter"/>
</dbReference>
<dbReference type="GO" id="GO:0006351">
    <property type="term" value="P:DNA-templated transcription"/>
    <property type="evidence" value="ECO:0007669"/>
    <property type="project" value="InterPro"/>
</dbReference>
<dbReference type="Pfam" id="PF00249">
    <property type="entry name" value="Myb_DNA-binding"/>
    <property type="match status" value="1"/>
</dbReference>
<dbReference type="InterPro" id="IPR009057">
    <property type="entry name" value="Homeodomain-like_sf"/>
</dbReference>
<keyword evidence="6" id="KW-1185">Reference proteome</keyword>
<evidence type="ECO:0000313" key="5">
    <source>
        <dbReference type="EMBL" id="CDW86505.1"/>
    </source>
</evidence>
<evidence type="ECO:0000256" key="1">
    <source>
        <dbReference type="ARBA" id="ARBA00004123"/>
    </source>
</evidence>
<dbReference type="GO" id="GO:0006357">
    <property type="term" value="P:regulation of transcription by RNA polymerase II"/>
    <property type="evidence" value="ECO:0007669"/>
    <property type="project" value="TreeGrafter"/>
</dbReference>
<organism evidence="5 6">
    <name type="scientific">Stylonychia lemnae</name>
    <name type="common">Ciliate</name>
    <dbReference type="NCBI Taxonomy" id="5949"/>
    <lineage>
        <taxon>Eukaryota</taxon>
        <taxon>Sar</taxon>
        <taxon>Alveolata</taxon>
        <taxon>Ciliophora</taxon>
        <taxon>Intramacronucleata</taxon>
        <taxon>Spirotrichea</taxon>
        <taxon>Stichotrichia</taxon>
        <taxon>Sporadotrichida</taxon>
        <taxon>Oxytrichidae</taxon>
        <taxon>Stylonychinae</taxon>
        <taxon>Stylonychia</taxon>
    </lineage>
</organism>
<feature type="domain" description="DIRP" evidence="4">
    <location>
        <begin position="389"/>
        <end position="522"/>
    </location>
</feature>
<dbReference type="InterPro" id="IPR033471">
    <property type="entry name" value="DIRP"/>
</dbReference>
<dbReference type="AlphaFoldDB" id="A0A078AVR6"/>
<dbReference type="OrthoDB" id="2339771at2759"/>
<dbReference type="InterPro" id="IPR010561">
    <property type="entry name" value="LIN-9/ALY1"/>
</dbReference>
<accession>A0A078AVR6</accession>
<dbReference type="SUPFAM" id="SSF46689">
    <property type="entry name" value="Homeodomain-like"/>
    <property type="match status" value="1"/>
</dbReference>
<evidence type="ECO:0000256" key="3">
    <source>
        <dbReference type="SAM" id="MobiDB-lite"/>
    </source>
</evidence>
<dbReference type="GO" id="GO:0051726">
    <property type="term" value="P:regulation of cell cycle"/>
    <property type="evidence" value="ECO:0007669"/>
    <property type="project" value="TreeGrafter"/>
</dbReference>
<dbReference type="Proteomes" id="UP000039865">
    <property type="component" value="Unassembled WGS sequence"/>
</dbReference>
<name>A0A078AVR6_STYLE</name>
<dbReference type="InterPro" id="IPR001005">
    <property type="entry name" value="SANT/Myb"/>
</dbReference>
<dbReference type="GO" id="GO:0003677">
    <property type="term" value="F:DNA binding"/>
    <property type="evidence" value="ECO:0007669"/>
    <property type="project" value="TreeGrafter"/>
</dbReference>
<feature type="region of interest" description="Disordered" evidence="3">
    <location>
        <begin position="1"/>
        <end position="25"/>
    </location>
</feature>